<evidence type="ECO:0000256" key="9">
    <source>
        <dbReference type="ARBA" id="ARBA00022748"/>
    </source>
</evidence>
<dbReference type="GO" id="GO:1903607">
    <property type="term" value="P:cytochrome c biosynthetic process"/>
    <property type="evidence" value="ECO:0007669"/>
    <property type="project" value="TreeGrafter"/>
</dbReference>
<evidence type="ECO:0000256" key="8">
    <source>
        <dbReference type="ARBA" id="ARBA00022692"/>
    </source>
</evidence>
<evidence type="ECO:0000256" key="5">
    <source>
        <dbReference type="ARBA" id="ARBA00022448"/>
    </source>
</evidence>
<feature type="transmembrane region" description="Helical" evidence="13">
    <location>
        <begin position="177"/>
        <end position="198"/>
    </location>
</feature>
<dbReference type="Proteomes" id="UP000321199">
    <property type="component" value="Chromosome"/>
</dbReference>
<dbReference type="EMBL" id="CP042344">
    <property type="protein sequence ID" value="QEA12526.1"/>
    <property type="molecule type" value="Genomic_DNA"/>
</dbReference>
<dbReference type="InterPro" id="IPR003544">
    <property type="entry name" value="Cyt_c_biogenesis_CcmB"/>
</dbReference>
<evidence type="ECO:0000256" key="12">
    <source>
        <dbReference type="PIRNR" id="PIRNR002764"/>
    </source>
</evidence>
<comment type="subcellular location">
    <subcellularLocation>
        <location evidence="2">Cell inner membrane</location>
        <topology evidence="2">Multi-pass membrane protein</topology>
    </subcellularLocation>
</comment>
<feature type="transmembrane region" description="Helical" evidence="13">
    <location>
        <begin position="71"/>
        <end position="89"/>
    </location>
</feature>
<keyword evidence="15" id="KW-1185">Reference proteome</keyword>
<protein>
    <recommendedName>
        <fullName evidence="4 12">Heme exporter protein B</fullName>
    </recommendedName>
</protein>
<comment type="function">
    <text evidence="1 12">Required for the export of heme to the periplasm for the biogenesis of c-type cytochromes.</text>
</comment>
<evidence type="ECO:0000256" key="2">
    <source>
        <dbReference type="ARBA" id="ARBA00004429"/>
    </source>
</evidence>
<evidence type="ECO:0000256" key="7">
    <source>
        <dbReference type="ARBA" id="ARBA00022519"/>
    </source>
</evidence>
<dbReference type="Pfam" id="PF03379">
    <property type="entry name" value="CcmB"/>
    <property type="match status" value="1"/>
</dbReference>
<dbReference type="PRINTS" id="PR01414">
    <property type="entry name" value="CCMBBIOGNSIS"/>
</dbReference>
<evidence type="ECO:0000256" key="13">
    <source>
        <dbReference type="SAM" id="Phobius"/>
    </source>
</evidence>
<keyword evidence="5 12" id="KW-0813">Transport</keyword>
<keyword evidence="11 12" id="KW-0472">Membrane</keyword>
<evidence type="ECO:0000256" key="11">
    <source>
        <dbReference type="ARBA" id="ARBA00023136"/>
    </source>
</evidence>
<dbReference type="GO" id="GO:0005886">
    <property type="term" value="C:plasma membrane"/>
    <property type="evidence" value="ECO:0007669"/>
    <property type="project" value="UniProtKB-SubCell"/>
</dbReference>
<accession>A0A5B8RSK9</accession>
<dbReference type="GO" id="GO:0017004">
    <property type="term" value="P:cytochrome complex assembly"/>
    <property type="evidence" value="ECO:0007669"/>
    <property type="project" value="UniProtKB-KW"/>
</dbReference>
<evidence type="ECO:0000256" key="10">
    <source>
        <dbReference type="ARBA" id="ARBA00022989"/>
    </source>
</evidence>
<evidence type="ECO:0000256" key="3">
    <source>
        <dbReference type="ARBA" id="ARBA00010544"/>
    </source>
</evidence>
<comment type="similarity">
    <text evidence="3 12">Belongs to the CcmB/CycW/HelB family.</text>
</comment>
<dbReference type="InterPro" id="IPR026031">
    <property type="entry name" value="Cyt_c_CcmB_bac"/>
</dbReference>
<dbReference type="PANTHER" id="PTHR30070">
    <property type="entry name" value="HEME EXPORTER PROTEIN B"/>
    <property type="match status" value="1"/>
</dbReference>
<organism evidence="14 15">
    <name type="scientific">Comamonas flocculans</name>
    <dbReference type="NCBI Taxonomy" id="2597701"/>
    <lineage>
        <taxon>Bacteria</taxon>
        <taxon>Pseudomonadati</taxon>
        <taxon>Pseudomonadota</taxon>
        <taxon>Betaproteobacteria</taxon>
        <taxon>Burkholderiales</taxon>
        <taxon>Comamonadaceae</taxon>
        <taxon>Comamonas</taxon>
    </lineage>
</organism>
<dbReference type="PIRSF" id="PIRSF002764">
    <property type="entry name" value="CcmB"/>
    <property type="match status" value="1"/>
</dbReference>
<evidence type="ECO:0000256" key="4">
    <source>
        <dbReference type="ARBA" id="ARBA00016452"/>
    </source>
</evidence>
<dbReference type="RefSeq" id="WP_146912121.1">
    <property type="nucleotide sequence ID" value="NZ_CP042344.1"/>
</dbReference>
<gene>
    <name evidence="14" type="primary">ccmB</name>
    <name evidence="14" type="ORF">FOZ74_05495</name>
</gene>
<feature type="transmembrane region" description="Helical" evidence="13">
    <location>
        <begin position="40"/>
        <end position="59"/>
    </location>
</feature>
<feature type="transmembrane region" description="Helical" evidence="13">
    <location>
        <begin position="210"/>
        <end position="233"/>
    </location>
</feature>
<dbReference type="PANTHER" id="PTHR30070:SF1">
    <property type="entry name" value="CYTOCHROME C BIOGENESIS B-RELATED"/>
    <property type="match status" value="1"/>
</dbReference>
<feature type="transmembrane region" description="Helical" evidence="13">
    <location>
        <begin position="141"/>
        <end position="165"/>
    </location>
</feature>
<dbReference type="AlphaFoldDB" id="A0A5B8RSK9"/>
<sequence length="238" mass="24482">MTDAPLPAQQAGAPAGPLTGIWQLFMRDLRIALRRQTDSAAAIVFFFLVVSLFPLGIGAEAQLLRAIAPGVIWVAALLAAMLSLSRLFADDHQDGSLEQMLLAATPLPMLVTAKILAHWLSSGLLLTLLSPVLALQFDLPAEAVAVLTLSLLLGTPALSLIGAIMSALTLGARGGGVLLALLVLPLYIPVLVFGAAAVQSSAAGMGVSAHLSLMGAILALAAFLGPWAAGWALRISAE</sequence>
<dbReference type="KEGG" id="cof:FOZ74_05495"/>
<evidence type="ECO:0000256" key="1">
    <source>
        <dbReference type="ARBA" id="ARBA00002442"/>
    </source>
</evidence>
<name>A0A5B8RSK9_9BURK</name>
<keyword evidence="9 12" id="KW-0201">Cytochrome c-type biogenesis</keyword>
<evidence type="ECO:0000313" key="15">
    <source>
        <dbReference type="Proteomes" id="UP000321199"/>
    </source>
</evidence>
<proteinExistence type="inferred from homology"/>
<dbReference type="GO" id="GO:0015232">
    <property type="term" value="F:heme transmembrane transporter activity"/>
    <property type="evidence" value="ECO:0007669"/>
    <property type="project" value="InterPro"/>
</dbReference>
<dbReference type="OrthoDB" id="9799895at2"/>
<keyword evidence="6 12" id="KW-1003">Cell membrane</keyword>
<reference evidence="14 15" key="1">
    <citation type="submission" date="2019-07" db="EMBL/GenBank/DDBJ databases">
        <title>Complete genome sequence of Comamonas sp. NLF 7-7 isolated from livestock.</title>
        <authorList>
            <person name="Kim D.H."/>
            <person name="Kim J.G."/>
        </authorList>
    </citation>
    <scope>NUCLEOTIDE SEQUENCE [LARGE SCALE GENOMIC DNA]</scope>
    <source>
        <strain evidence="14 15">NLF 7-7</strain>
    </source>
</reference>
<keyword evidence="10 13" id="KW-1133">Transmembrane helix</keyword>
<evidence type="ECO:0000313" key="14">
    <source>
        <dbReference type="EMBL" id="QEA12526.1"/>
    </source>
</evidence>
<keyword evidence="7 12" id="KW-0997">Cell inner membrane</keyword>
<evidence type="ECO:0000256" key="6">
    <source>
        <dbReference type="ARBA" id="ARBA00022475"/>
    </source>
</evidence>
<dbReference type="NCBIfam" id="TIGR01190">
    <property type="entry name" value="ccmB"/>
    <property type="match status" value="1"/>
</dbReference>
<keyword evidence="8 13" id="KW-0812">Transmembrane</keyword>